<evidence type="ECO:0000313" key="4">
    <source>
        <dbReference type="Proteomes" id="UP000184300"/>
    </source>
</evidence>
<sequence>MPSDTTHANILRVYSYEPGLKTTKQKRTLELPPTVEDLSAINLGFIRGILAKNGVFEAPDAKAPFCNALGAEMSDDMTFNMYKGQLDEPKQAGEDTQVYYKKRKTTSVLDNVATDFLKKKLDLKLQQAPALKDVRAEILASAFKGSEWKATTSERSIAANLTERDWSVITRTNCLLSGHKLVTREAKVSDTETKIIPQGVASTPFNAFKLKPRIFSDYEVAAPPTSGNGATTSAESGNLLFHIPRFRVDDASSVDVVETRKALQSSLASSAFSKTSIEASAGGGVWGVSAAVKAGFSLSETEQNIEAEAKDNHETHVSYNFPRVTIFLDATSLELTPEVKADIPKVRGKQSLIAFGDKYGDIFSRKVKVGGKLTSTNKVGSKTKTTETQRENALKVSAAASVSGYYGSGSAEGSGSGGSGHLDGNNKQDFDSNMTWEATGGDSTLCNNPPKWCGTVGNFYNWRVVENDNCIPLPELISTFEGFEHVNQRFKKAAEFNDTNQIGDRVYL</sequence>
<evidence type="ECO:0000256" key="1">
    <source>
        <dbReference type="SAM" id="MobiDB-lite"/>
    </source>
</evidence>
<organism evidence="3 4">
    <name type="scientific">Aspergillus glaucus CBS 516.65</name>
    <dbReference type="NCBI Taxonomy" id="1160497"/>
    <lineage>
        <taxon>Eukaryota</taxon>
        <taxon>Fungi</taxon>
        <taxon>Dikarya</taxon>
        <taxon>Ascomycota</taxon>
        <taxon>Pezizomycotina</taxon>
        <taxon>Eurotiomycetes</taxon>
        <taxon>Eurotiomycetidae</taxon>
        <taxon>Eurotiales</taxon>
        <taxon>Aspergillaceae</taxon>
        <taxon>Aspergillus</taxon>
        <taxon>Aspergillus subgen. Aspergillus</taxon>
    </lineage>
</organism>
<evidence type="ECO:0000259" key="2">
    <source>
        <dbReference type="Pfam" id="PF22693"/>
    </source>
</evidence>
<protein>
    <recommendedName>
        <fullName evidence="2">MACPF-like domain-containing protein</fullName>
    </recommendedName>
</protein>
<dbReference type="Pfam" id="PF22693">
    <property type="entry name" value="MACPF_1"/>
    <property type="match status" value="1"/>
</dbReference>
<gene>
    <name evidence="3" type="ORF">ASPGLDRAFT_182670</name>
</gene>
<dbReference type="STRING" id="1160497.A0A1L9V3A1"/>
<keyword evidence="4" id="KW-1185">Reference proteome</keyword>
<dbReference type="GeneID" id="34459297"/>
<dbReference type="AlphaFoldDB" id="A0A1L9V3A1"/>
<dbReference type="OrthoDB" id="2562973at2759"/>
<dbReference type="VEuPathDB" id="FungiDB:ASPGLDRAFT_182670"/>
<accession>A0A1L9V3A1</accession>
<evidence type="ECO:0000313" key="3">
    <source>
        <dbReference type="EMBL" id="OJJ78425.1"/>
    </source>
</evidence>
<name>A0A1L9V3A1_ASPGL</name>
<feature type="region of interest" description="Disordered" evidence="1">
    <location>
        <begin position="413"/>
        <end position="434"/>
    </location>
</feature>
<dbReference type="Proteomes" id="UP000184300">
    <property type="component" value="Unassembled WGS sequence"/>
</dbReference>
<dbReference type="RefSeq" id="XP_022395123.1">
    <property type="nucleotide sequence ID" value="XM_022543036.1"/>
</dbReference>
<dbReference type="EMBL" id="KV878948">
    <property type="protein sequence ID" value="OJJ78425.1"/>
    <property type="molecule type" value="Genomic_DNA"/>
</dbReference>
<proteinExistence type="predicted"/>
<reference evidence="4" key="1">
    <citation type="journal article" date="2017" name="Genome Biol.">
        <title>Comparative genomics reveals high biological diversity and specific adaptations in the industrially and medically important fungal genus Aspergillus.</title>
        <authorList>
            <person name="de Vries R.P."/>
            <person name="Riley R."/>
            <person name="Wiebenga A."/>
            <person name="Aguilar-Osorio G."/>
            <person name="Amillis S."/>
            <person name="Uchima C.A."/>
            <person name="Anderluh G."/>
            <person name="Asadollahi M."/>
            <person name="Askin M."/>
            <person name="Barry K."/>
            <person name="Battaglia E."/>
            <person name="Bayram O."/>
            <person name="Benocci T."/>
            <person name="Braus-Stromeyer S.A."/>
            <person name="Caldana C."/>
            <person name="Canovas D."/>
            <person name="Cerqueira G.C."/>
            <person name="Chen F."/>
            <person name="Chen W."/>
            <person name="Choi C."/>
            <person name="Clum A."/>
            <person name="Dos Santos R.A."/>
            <person name="Damasio A.R."/>
            <person name="Diallinas G."/>
            <person name="Emri T."/>
            <person name="Fekete E."/>
            <person name="Flipphi M."/>
            <person name="Freyberg S."/>
            <person name="Gallo A."/>
            <person name="Gournas C."/>
            <person name="Habgood R."/>
            <person name="Hainaut M."/>
            <person name="Harispe M.L."/>
            <person name="Henrissat B."/>
            <person name="Hilden K.S."/>
            <person name="Hope R."/>
            <person name="Hossain A."/>
            <person name="Karabika E."/>
            <person name="Karaffa L."/>
            <person name="Karanyi Z."/>
            <person name="Krasevec N."/>
            <person name="Kuo A."/>
            <person name="Kusch H."/>
            <person name="LaButti K."/>
            <person name="Lagendijk E.L."/>
            <person name="Lapidus A."/>
            <person name="Levasseur A."/>
            <person name="Lindquist E."/>
            <person name="Lipzen A."/>
            <person name="Logrieco A.F."/>
            <person name="MacCabe A."/>
            <person name="Maekelae M.R."/>
            <person name="Malavazi I."/>
            <person name="Melin P."/>
            <person name="Meyer V."/>
            <person name="Mielnichuk N."/>
            <person name="Miskei M."/>
            <person name="Molnar A.P."/>
            <person name="Mule G."/>
            <person name="Ngan C.Y."/>
            <person name="Orejas M."/>
            <person name="Orosz E."/>
            <person name="Ouedraogo J.P."/>
            <person name="Overkamp K.M."/>
            <person name="Park H.-S."/>
            <person name="Perrone G."/>
            <person name="Piumi F."/>
            <person name="Punt P.J."/>
            <person name="Ram A.F."/>
            <person name="Ramon A."/>
            <person name="Rauscher S."/>
            <person name="Record E."/>
            <person name="Riano-Pachon D.M."/>
            <person name="Robert V."/>
            <person name="Roehrig J."/>
            <person name="Ruller R."/>
            <person name="Salamov A."/>
            <person name="Salih N.S."/>
            <person name="Samson R.A."/>
            <person name="Sandor E."/>
            <person name="Sanguinetti M."/>
            <person name="Schuetze T."/>
            <person name="Sepcic K."/>
            <person name="Shelest E."/>
            <person name="Sherlock G."/>
            <person name="Sophianopoulou V."/>
            <person name="Squina F.M."/>
            <person name="Sun H."/>
            <person name="Susca A."/>
            <person name="Todd R.B."/>
            <person name="Tsang A."/>
            <person name="Unkles S.E."/>
            <person name="van de Wiele N."/>
            <person name="van Rossen-Uffink D."/>
            <person name="Oliveira J.V."/>
            <person name="Vesth T.C."/>
            <person name="Visser J."/>
            <person name="Yu J.-H."/>
            <person name="Zhou M."/>
            <person name="Andersen M.R."/>
            <person name="Archer D.B."/>
            <person name="Baker S.E."/>
            <person name="Benoit I."/>
            <person name="Brakhage A.A."/>
            <person name="Braus G.H."/>
            <person name="Fischer R."/>
            <person name="Frisvad J.C."/>
            <person name="Goldman G.H."/>
            <person name="Houbraken J."/>
            <person name="Oakley B."/>
            <person name="Pocsi I."/>
            <person name="Scazzocchio C."/>
            <person name="Seiboth B."/>
            <person name="vanKuyk P.A."/>
            <person name="Wortman J."/>
            <person name="Dyer P.S."/>
            <person name="Grigoriev I.V."/>
        </authorList>
    </citation>
    <scope>NUCLEOTIDE SEQUENCE [LARGE SCALE GENOMIC DNA]</scope>
    <source>
        <strain evidence="4">CBS 516.65</strain>
    </source>
</reference>
<feature type="domain" description="MACPF-like" evidence="2">
    <location>
        <begin position="315"/>
        <end position="477"/>
    </location>
</feature>
<dbReference type="InterPro" id="IPR054586">
    <property type="entry name" value="MACPF_1_fungal"/>
</dbReference>